<dbReference type="Gene3D" id="3.30.70.60">
    <property type="match status" value="1"/>
</dbReference>
<accession>A0A1H7R9M2</accession>
<proteinExistence type="predicted"/>
<evidence type="ECO:0000313" key="4">
    <source>
        <dbReference type="Proteomes" id="UP000199256"/>
    </source>
</evidence>
<dbReference type="OrthoDB" id="9802133at2"/>
<dbReference type="Gene3D" id="1.10.287.540">
    <property type="entry name" value="Helix hairpin bin"/>
    <property type="match status" value="1"/>
</dbReference>
<gene>
    <name evidence="3" type="ORF">SAMN05444515_12131</name>
</gene>
<dbReference type="InterPro" id="IPR007445">
    <property type="entry name" value="PilO"/>
</dbReference>
<dbReference type="AlphaFoldDB" id="A0A1H7R9M2"/>
<protein>
    <submittedName>
        <fullName evidence="3">Type IV pilus assembly protein PilO</fullName>
    </submittedName>
</protein>
<dbReference type="Proteomes" id="UP000199256">
    <property type="component" value="Unassembled WGS sequence"/>
</dbReference>
<evidence type="ECO:0000256" key="1">
    <source>
        <dbReference type="SAM" id="Coils"/>
    </source>
</evidence>
<dbReference type="RefSeq" id="WP_090255500.1">
    <property type="nucleotide sequence ID" value="NZ_FOAA01000021.1"/>
</dbReference>
<evidence type="ECO:0000256" key="2">
    <source>
        <dbReference type="SAM" id="Phobius"/>
    </source>
</evidence>
<feature type="transmembrane region" description="Helical" evidence="2">
    <location>
        <begin position="27"/>
        <end position="48"/>
    </location>
</feature>
<dbReference type="EMBL" id="FOAA01000021">
    <property type="protein sequence ID" value="SEL56822.1"/>
    <property type="molecule type" value="Genomic_DNA"/>
</dbReference>
<dbReference type="GO" id="GO:0043107">
    <property type="term" value="P:type IV pilus-dependent motility"/>
    <property type="evidence" value="ECO:0007669"/>
    <property type="project" value="InterPro"/>
</dbReference>
<evidence type="ECO:0000313" key="3">
    <source>
        <dbReference type="EMBL" id="SEL56822.1"/>
    </source>
</evidence>
<keyword evidence="4" id="KW-1185">Reference proteome</keyword>
<sequence>MKLGSLDLKDLNELNNVDLKTVGSAPLAVRIFLLVILAAAILGVGYWFDTKSQLERLERTQAQENQLRQQFETRQRRAALLDDYKAQLEEMQRSFGTMLRQLPSRTEIPNLLVDVSQTGLSAGLEIDLFRPENERRRGFYAEKPIRLRMKGDYEQVAEFTSGVAALPRIVTLHDITLRPDGETSRLTMEATAKTYRYLDDVDD</sequence>
<dbReference type="PANTHER" id="PTHR39555">
    <property type="entry name" value="FIMBRIAL ASSEMBLY PROTEIN PILO-LIKE PROTEIN-RELATED"/>
    <property type="match status" value="1"/>
</dbReference>
<keyword evidence="2" id="KW-1133">Transmembrane helix</keyword>
<keyword evidence="1" id="KW-0175">Coiled coil</keyword>
<organism evidence="3 4">
    <name type="scientific">Ectothiorhodospira marina</name>
    <dbReference type="NCBI Taxonomy" id="1396821"/>
    <lineage>
        <taxon>Bacteria</taxon>
        <taxon>Pseudomonadati</taxon>
        <taxon>Pseudomonadota</taxon>
        <taxon>Gammaproteobacteria</taxon>
        <taxon>Chromatiales</taxon>
        <taxon>Ectothiorhodospiraceae</taxon>
        <taxon>Ectothiorhodospira</taxon>
    </lineage>
</organism>
<reference evidence="4" key="1">
    <citation type="submission" date="2016-10" db="EMBL/GenBank/DDBJ databases">
        <authorList>
            <person name="Varghese N."/>
            <person name="Submissions S."/>
        </authorList>
    </citation>
    <scope>NUCLEOTIDE SEQUENCE [LARGE SCALE GENOMIC DNA]</scope>
    <source>
        <strain evidence="4">DSM 241</strain>
    </source>
</reference>
<dbReference type="STRING" id="1396821.SAMN05444515_12131"/>
<name>A0A1H7R9M2_9GAMM</name>
<keyword evidence="2" id="KW-0472">Membrane</keyword>
<dbReference type="GO" id="GO:0043683">
    <property type="term" value="P:type IV pilus assembly"/>
    <property type="evidence" value="ECO:0007669"/>
    <property type="project" value="InterPro"/>
</dbReference>
<feature type="coiled-coil region" evidence="1">
    <location>
        <begin position="50"/>
        <end position="101"/>
    </location>
</feature>
<dbReference type="PANTHER" id="PTHR39555:SF1">
    <property type="entry name" value="TYPE IV PILUS INNER MEMBRANE COMPONENT PILO"/>
    <property type="match status" value="1"/>
</dbReference>
<dbReference type="InterPro" id="IPR014717">
    <property type="entry name" value="Transl_elong_EF1B/ribsomal_bS6"/>
</dbReference>
<keyword evidence="2" id="KW-0812">Transmembrane</keyword>
<dbReference type="PIRSF" id="PIRSF016482">
    <property type="entry name" value="PilO"/>
    <property type="match status" value="1"/>
</dbReference>
<dbReference type="Pfam" id="PF04350">
    <property type="entry name" value="PilO"/>
    <property type="match status" value="1"/>
</dbReference>